<accession>A0A4D9EF36</accession>
<dbReference type="Proteomes" id="UP000297703">
    <property type="component" value="Unassembled WGS sequence"/>
</dbReference>
<reference evidence="2 3" key="1">
    <citation type="submission" date="2019-04" db="EMBL/GenBank/DDBJ databases">
        <title>Draft genome of the big-headed turtle Platysternon megacephalum.</title>
        <authorList>
            <person name="Gong S."/>
        </authorList>
    </citation>
    <scope>NUCLEOTIDE SEQUENCE [LARGE SCALE GENOMIC DNA]</scope>
    <source>
        <strain evidence="2">DO16091913</strain>
        <tissue evidence="2">Muscle</tissue>
    </source>
</reference>
<comment type="caution">
    <text evidence="2">The sequence shown here is derived from an EMBL/GenBank/DDBJ whole genome shotgun (WGS) entry which is preliminary data.</text>
</comment>
<name>A0A4D9EF36_9SAUR</name>
<evidence type="ECO:0000313" key="3">
    <source>
        <dbReference type="Proteomes" id="UP000297703"/>
    </source>
</evidence>
<evidence type="ECO:0000256" key="1">
    <source>
        <dbReference type="SAM" id="Phobius"/>
    </source>
</evidence>
<dbReference type="EMBL" id="QXTE01000099">
    <property type="protein sequence ID" value="TFK06228.1"/>
    <property type="molecule type" value="Genomic_DNA"/>
</dbReference>
<feature type="transmembrane region" description="Helical" evidence="1">
    <location>
        <begin position="61"/>
        <end position="81"/>
    </location>
</feature>
<keyword evidence="1" id="KW-0472">Membrane</keyword>
<dbReference type="AlphaFoldDB" id="A0A4D9EF36"/>
<sequence>MLLCSSKWKREPLGSEKLIPFNVILQNPLTLPRLKQPFISFLTNGLTFCSLFTFHRFLKRCLYLHIISYAILYFIHFVYFLNVPAATRLPPSTIIYNFQDTKKGKKKSMMAGNTVNQLHYFC</sequence>
<evidence type="ECO:0000313" key="2">
    <source>
        <dbReference type="EMBL" id="TFK06228.1"/>
    </source>
</evidence>
<keyword evidence="1" id="KW-1133">Transmembrane helix</keyword>
<organism evidence="2 3">
    <name type="scientific">Platysternon megacephalum</name>
    <name type="common">big-headed turtle</name>
    <dbReference type="NCBI Taxonomy" id="55544"/>
    <lineage>
        <taxon>Eukaryota</taxon>
        <taxon>Metazoa</taxon>
        <taxon>Chordata</taxon>
        <taxon>Craniata</taxon>
        <taxon>Vertebrata</taxon>
        <taxon>Euteleostomi</taxon>
        <taxon>Archelosauria</taxon>
        <taxon>Testudinata</taxon>
        <taxon>Testudines</taxon>
        <taxon>Cryptodira</taxon>
        <taxon>Durocryptodira</taxon>
        <taxon>Testudinoidea</taxon>
        <taxon>Platysternidae</taxon>
        <taxon>Platysternon</taxon>
    </lineage>
</organism>
<reference evidence="2 3" key="2">
    <citation type="submission" date="2019-04" db="EMBL/GenBank/DDBJ databases">
        <title>The genome sequence of big-headed turtle.</title>
        <authorList>
            <person name="Gong S."/>
        </authorList>
    </citation>
    <scope>NUCLEOTIDE SEQUENCE [LARGE SCALE GENOMIC DNA]</scope>
    <source>
        <strain evidence="2">DO16091913</strain>
        <tissue evidence="2">Muscle</tissue>
    </source>
</reference>
<keyword evidence="1" id="KW-0812">Transmembrane</keyword>
<proteinExistence type="predicted"/>
<protein>
    <submittedName>
        <fullName evidence="2">Malonyl-CoA-acyl carrier protein transacylase, mitochondrial</fullName>
    </submittedName>
</protein>
<gene>
    <name evidence="2" type="ORF">DR999_PMT11074</name>
</gene>
<keyword evidence="3" id="KW-1185">Reference proteome</keyword>